<evidence type="ECO:0000313" key="5">
    <source>
        <dbReference type="Ensembl" id="ENSLOCP00000000727.1"/>
    </source>
</evidence>
<dbReference type="eggNOG" id="ENOG502S1XD">
    <property type="taxonomic scope" value="Eukaryota"/>
</dbReference>
<dbReference type="InterPro" id="IPR003597">
    <property type="entry name" value="Ig_C1-set"/>
</dbReference>
<dbReference type="InParanoid" id="W5LX70"/>
<dbReference type="InterPro" id="IPR013783">
    <property type="entry name" value="Ig-like_fold"/>
</dbReference>
<dbReference type="Gene3D" id="2.60.40.10">
    <property type="entry name" value="Immunoglobulins"/>
    <property type="match status" value="3"/>
</dbReference>
<feature type="domain" description="Ig-like" evidence="4">
    <location>
        <begin position="143"/>
        <end position="271"/>
    </location>
</feature>
<sequence length="324" mass="35411">LSFSLCLCRVQSRCHSVSVSLSLCLCRGQSREVTVSQPQSSVTADAGDSVTLICTVSRQALGPVKWSRGTGPQKQQLDIKPPETPGHISWATRNHPTEKSIVISELSLRDSGVYYCEWYRPSQDQPSASGSGTTLTVRVFPVPPAVKVTGQTQLVLGQSASLTCQLSGFYPASWTLQWLLNDKTLGPQAGTQISRTEPQLESVLTTTLYCLPETGDYSSHWPSDLPNFLVSLSVAVVPTVKIKSPEEMFLNQTVNISCLVSGFFPHSVSVSWEPMTLSRTPVQDQNCTKIQNQDGTYSAELWAWFLFKAELNGSVLACVATYRG</sequence>
<dbReference type="Proteomes" id="UP000018468">
    <property type="component" value="Unassembled WGS sequence"/>
</dbReference>
<dbReference type="SUPFAM" id="SSF48726">
    <property type="entry name" value="Immunoglobulin"/>
    <property type="match status" value="3"/>
</dbReference>
<dbReference type="STRING" id="7918.ENSLOCP00000000727"/>
<dbReference type="FunFam" id="2.60.40.10:FF:004526">
    <property type="match status" value="1"/>
</dbReference>
<evidence type="ECO:0000256" key="1">
    <source>
        <dbReference type="ARBA" id="ARBA00023157"/>
    </source>
</evidence>
<evidence type="ECO:0000313" key="6">
    <source>
        <dbReference type="Proteomes" id="UP000018468"/>
    </source>
</evidence>
<proteinExistence type="predicted"/>
<dbReference type="InterPro" id="IPR036179">
    <property type="entry name" value="Ig-like_dom_sf"/>
</dbReference>
<dbReference type="OMA" id="SCESHAF"/>
<keyword evidence="1" id="KW-1015">Disulfide bond</keyword>
<dbReference type="AlphaFoldDB" id="W5LX70"/>
<dbReference type="InterPro" id="IPR051755">
    <property type="entry name" value="Ig-like_CS_Receptor"/>
</dbReference>
<accession>W5LX70</accession>
<feature type="domain" description="Ig-like" evidence="4">
    <location>
        <begin position="31"/>
        <end position="116"/>
    </location>
</feature>
<dbReference type="Pfam" id="PF07654">
    <property type="entry name" value="C1-set"/>
    <property type="match status" value="2"/>
</dbReference>
<keyword evidence="6" id="KW-1185">Reference proteome</keyword>
<dbReference type="PROSITE" id="PS50835">
    <property type="entry name" value="IG_LIKE"/>
    <property type="match status" value="2"/>
</dbReference>
<organism evidence="5 6">
    <name type="scientific">Lepisosteus oculatus</name>
    <name type="common">Spotted gar</name>
    <dbReference type="NCBI Taxonomy" id="7918"/>
    <lineage>
        <taxon>Eukaryota</taxon>
        <taxon>Metazoa</taxon>
        <taxon>Chordata</taxon>
        <taxon>Craniata</taxon>
        <taxon>Vertebrata</taxon>
        <taxon>Euteleostomi</taxon>
        <taxon>Actinopterygii</taxon>
        <taxon>Neopterygii</taxon>
        <taxon>Holostei</taxon>
        <taxon>Semionotiformes</taxon>
        <taxon>Lepisosteidae</taxon>
        <taxon>Lepisosteus</taxon>
    </lineage>
</organism>
<dbReference type="Pfam" id="PF07686">
    <property type="entry name" value="V-set"/>
    <property type="match status" value="1"/>
</dbReference>
<dbReference type="Ensembl" id="ENSLOCT00000000730.1">
    <property type="protein sequence ID" value="ENSLOCP00000000727.1"/>
    <property type="gene ID" value="ENSLOCG00000000628.1"/>
</dbReference>
<reference evidence="5" key="3">
    <citation type="submission" date="2025-09" db="UniProtKB">
        <authorList>
            <consortium name="Ensembl"/>
        </authorList>
    </citation>
    <scope>IDENTIFICATION</scope>
</reference>
<feature type="region of interest" description="Disordered" evidence="3">
    <location>
        <begin position="65"/>
        <end position="85"/>
    </location>
</feature>
<dbReference type="Bgee" id="ENSLOCG00000000628">
    <property type="expression patterns" value="Expressed in mesonephros and 12 other cell types or tissues"/>
</dbReference>
<dbReference type="CDD" id="cd00098">
    <property type="entry name" value="IgC1"/>
    <property type="match status" value="1"/>
</dbReference>
<reference evidence="5" key="2">
    <citation type="submission" date="2025-08" db="UniProtKB">
        <authorList>
            <consortium name="Ensembl"/>
        </authorList>
    </citation>
    <scope>IDENTIFICATION</scope>
</reference>
<reference evidence="6" key="1">
    <citation type="submission" date="2011-12" db="EMBL/GenBank/DDBJ databases">
        <title>The Draft Genome of Lepisosteus oculatus.</title>
        <authorList>
            <consortium name="The Broad Institute Genome Assembly &amp; Analysis Group"/>
            <consortium name="Computational R&amp;D Group"/>
            <consortium name="and Sequencing Platform"/>
            <person name="Di Palma F."/>
            <person name="Alfoldi J."/>
            <person name="Johnson J."/>
            <person name="Berlin A."/>
            <person name="Gnerre S."/>
            <person name="Jaffe D."/>
            <person name="MacCallum I."/>
            <person name="Young S."/>
            <person name="Walker B.J."/>
            <person name="Lander E.S."/>
            <person name="Lindblad-Toh K."/>
        </authorList>
    </citation>
    <scope>NUCLEOTIDE SEQUENCE [LARGE SCALE GENOMIC DNA]</scope>
</reference>
<dbReference type="GeneTree" id="ENSGT00960000186656"/>
<dbReference type="InterPro" id="IPR003599">
    <property type="entry name" value="Ig_sub"/>
</dbReference>
<keyword evidence="2" id="KW-0325">Glycoprotein</keyword>
<dbReference type="PANTHER" id="PTHR19971">
    <property type="entry name" value="SIGNAL-REGULATORY PROTEIN BETA"/>
    <property type="match status" value="1"/>
</dbReference>
<protein>
    <recommendedName>
        <fullName evidence="4">Ig-like domain-containing protein</fullName>
    </recommendedName>
</protein>
<name>W5LX70_LEPOC</name>
<dbReference type="GO" id="GO:0005886">
    <property type="term" value="C:plasma membrane"/>
    <property type="evidence" value="ECO:0000318"/>
    <property type="project" value="GO_Central"/>
</dbReference>
<evidence type="ECO:0000259" key="4">
    <source>
        <dbReference type="PROSITE" id="PS50835"/>
    </source>
</evidence>
<dbReference type="InterPro" id="IPR013106">
    <property type="entry name" value="Ig_V-set"/>
</dbReference>
<dbReference type="HOGENOM" id="CLU_859275_0_0_1"/>
<evidence type="ECO:0000256" key="2">
    <source>
        <dbReference type="ARBA" id="ARBA00023180"/>
    </source>
</evidence>
<dbReference type="SMART" id="SM00409">
    <property type="entry name" value="IG"/>
    <property type="match status" value="2"/>
</dbReference>
<evidence type="ECO:0000256" key="3">
    <source>
        <dbReference type="SAM" id="MobiDB-lite"/>
    </source>
</evidence>
<dbReference type="InterPro" id="IPR007110">
    <property type="entry name" value="Ig-like_dom"/>
</dbReference>